<feature type="transmembrane region" description="Helical" evidence="10">
    <location>
        <begin position="34"/>
        <end position="56"/>
    </location>
</feature>
<dbReference type="Proteomes" id="UP000824249">
    <property type="component" value="Unassembled WGS sequence"/>
</dbReference>
<dbReference type="GO" id="GO:0005886">
    <property type="term" value="C:plasma membrane"/>
    <property type="evidence" value="ECO:0007669"/>
    <property type="project" value="UniProtKB-SubCell"/>
</dbReference>
<keyword evidence="8" id="KW-0143">Chaperone</keyword>
<feature type="domain" description="Membrane insertase YidC/Oxa/ALB C-terminal" evidence="11">
    <location>
        <begin position="320"/>
        <end position="430"/>
    </location>
</feature>
<dbReference type="GO" id="GO:0032977">
    <property type="term" value="F:membrane insertase activity"/>
    <property type="evidence" value="ECO:0007669"/>
    <property type="project" value="InterPro"/>
</dbReference>
<keyword evidence="2" id="KW-0813">Transport</keyword>
<keyword evidence="7 10" id="KW-0472">Membrane</keyword>
<organism evidence="12 13">
    <name type="scientific">Candidatus Borkfalkia faecigallinarum</name>
    <dbReference type="NCBI Taxonomy" id="2838509"/>
    <lineage>
        <taxon>Bacteria</taxon>
        <taxon>Bacillati</taxon>
        <taxon>Bacillota</taxon>
        <taxon>Clostridia</taxon>
        <taxon>Christensenellales</taxon>
        <taxon>Christensenellaceae</taxon>
        <taxon>Candidatus Borkfalkia</taxon>
    </lineage>
</organism>
<feature type="transmembrane region" description="Helical" evidence="10">
    <location>
        <begin position="105"/>
        <end position="128"/>
    </location>
</feature>
<evidence type="ECO:0000256" key="6">
    <source>
        <dbReference type="ARBA" id="ARBA00022989"/>
    </source>
</evidence>
<protein>
    <submittedName>
        <fullName evidence="12">YidC/Oxa1 family membrane protein insertase</fullName>
    </submittedName>
</protein>
<evidence type="ECO:0000256" key="8">
    <source>
        <dbReference type="ARBA" id="ARBA00023186"/>
    </source>
</evidence>
<evidence type="ECO:0000256" key="2">
    <source>
        <dbReference type="ARBA" id="ARBA00022448"/>
    </source>
</evidence>
<dbReference type="InterPro" id="IPR028055">
    <property type="entry name" value="YidC/Oxa/ALB_C"/>
</dbReference>
<evidence type="ECO:0000313" key="13">
    <source>
        <dbReference type="Proteomes" id="UP000824249"/>
    </source>
</evidence>
<dbReference type="Pfam" id="PF02096">
    <property type="entry name" value="60KD_IMP"/>
    <property type="match status" value="2"/>
</dbReference>
<keyword evidence="5" id="KW-0653">Protein transport</keyword>
<feature type="transmembrane region" description="Helical" evidence="10">
    <location>
        <begin position="390"/>
        <end position="407"/>
    </location>
</feature>
<feature type="transmembrane region" description="Helical" evidence="10">
    <location>
        <begin position="413"/>
        <end position="433"/>
    </location>
</feature>
<evidence type="ECO:0000256" key="9">
    <source>
        <dbReference type="RuleBase" id="RU003945"/>
    </source>
</evidence>
<evidence type="ECO:0000256" key="4">
    <source>
        <dbReference type="ARBA" id="ARBA00022692"/>
    </source>
</evidence>
<dbReference type="InterPro" id="IPR047196">
    <property type="entry name" value="YidC_ALB_C"/>
</dbReference>
<comment type="similarity">
    <text evidence="9">Belongs to the OXA1/ALB3/YidC family.</text>
</comment>
<dbReference type="CDD" id="cd20070">
    <property type="entry name" value="5TM_YidC_Alb3"/>
    <property type="match status" value="1"/>
</dbReference>
<dbReference type="PANTHER" id="PTHR12428">
    <property type="entry name" value="OXA1"/>
    <property type="match status" value="1"/>
</dbReference>
<dbReference type="PANTHER" id="PTHR12428:SF65">
    <property type="entry name" value="CYTOCHROME C OXIDASE ASSEMBLY PROTEIN COX18, MITOCHONDRIAL"/>
    <property type="match status" value="1"/>
</dbReference>
<keyword evidence="4 9" id="KW-0812">Transmembrane</keyword>
<evidence type="ECO:0000256" key="3">
    <source>
        <dbReference type="ARBA" id="ARBA00022475"/>
    </source>
</evidence>
<keyword evidence="3" id="KW-1003">Cell membrane</keyword>
<evidence type="ECO:0000256" key="10">
    <source>
        <dbReference type="SAM" id="Phobius"/>
    </source>
</evidence>
<dbReference type="GO" id="GO:0051205">
    <property type="term" value="P:protein insertion into membrane"/>
    <property type="evidence" value="ECO:0007669"/>
    <property type="project" value="TreeGrafter"/>
</dbReference>
<accession>A0A9D2ARH6</accession>
<proteinExistence type="inferred from homology"/>
<evidence type="ECO:0000259" key="11">
    <source>
        <dbReference type="Pfam" id="PF02096"/>
    </source>
</evidence>
<dbReference type="AlphaFoldDB" id="A0A9D2ARH6"/>
<dbReference type="GO" id="GO:0015031">
    <property type="term" value="P:protein transport"/>
    <property type="evidence" value="ECO:0007669"/>
    <property type="project" value="UniProtKB-KW"/>
</dbReference>
<evidence type="ECO:0000256" key="7">
    <source>
        <dbReference type="ARBA" id="ARBA00023136"/>
    </source>
</evidence>
<evidence type="ECO:0000313" key="12">
    <source>
        <dbReference type="EMBL" id="HIX47245.1"/>
    </source>
</evidence>
<feature type="domain" description="Membrane insertase YidC/Oxa/ALB C-terminal" evidence="11">
    <location>
        <begin position="39"/>
        <end position="130"/>
    </location>
</feature>
<evidence type="ECO:0000256" key="5">
    <source>
        <dbReference type="ARBA" id="ARBA00022927"/>
    </source>
</evidence>
<reference evidence="12" key="1">
    <citation type="journal article" date="2021" name="PeerJ">
        <title>Extensive microbial diversity within the chicken gut microbiome revealed by metagenomics and culture.</title>
        <authorList>
            <person name="Gilroy R."/>
            <person name="Ravi A."/>
            <person name="Getino M."/>
            <person name="Pursley I."/>
            <person name="Horton D.L."/>
            <person name="Alikhan N.F."/>
            <person name="Baker D."/>
            <person name="Gharbi K."/>
            <person name="Hall N."/>
            <person name="Watson M."/>
            <person name="Adriaenssens E.M."/>
            <person name="Foster-Nyarko E."/>
            <person name="Jarju S."/>
            <person name="Secka A."/>
            <person name="Antonio M."/>
            <person name="Oren A."/>
            <person name="Chaudhuri R.R."/>
            <person name="La Ragione R."/>
            <person name="Hildebrand F."/>
            <person name="Pallen M.J."/>
        </authorList>
    </citation>
    <scope>NUCLEOTIDE SEQUENCE</scope>
    <source>
        <strain evidence="12">26628</strain>
    </source>
</reference>
<dbReference type="EMBL" id="DXFD01000091">
    <property type="protein sequence ID" value="HIX47245.1"/>
    <property type="molecule type" value="Genomic_DNA"/>
</dbReference>
<dbReference type="InterPro" id="IPR001708">
    <property type="entry name" value="YidC/ALB3/OXA1/COX18"/>
</dbReference>
<keyword evidence="6 10" id="KW-1133">Transmembrane helix</keyword>
<comment type="caution">
    <text evidence="12">The sequence shown here is derived from an EMBL/GenBank/DDBJ whole genome shotgun (WGS) entry which is preliminary data.</text>
</comment>
<comment type="subcellular location">
    <subcellularLocation>
        <location evidence="1">Cell membrane</location>
        <topology evidence="1">Multi-pass membrane protein</topology>
    </subcellularLocation>
    <subcellularLocation>
        <location evidence="9">Membrane</location>
        <topology evidence="9">Multi-pass membrane protein</topology>
    </subcellularLocation>
</comment>
<evidence type="ECO:0000256" key="1">
    <source>
        <dbReference type="ARBA" id="ARBA00004651"/>
    </source>
</evidence>
<gene>
    <name evidence="12" type="ORF">H9737_06120</name>
</gene>
<feature type="transmembrane region" description="Helical" evidence="10">
    <location>
        <begin position="349"/>
        <end position="369"/>
    </location>
</feature>
<sequence>MINALLDSPIALFTTDIAESLNFLGHIVEWIVTWLPWTGVGIVLFTLILKTITLPLDAYSRVSMRKNSLRMEKMRPQLEKLQKQYQNDQQTYNAKMMELYKKNGYSMLGACLPMVVTLVVFMIVLGAFSDYSRYANLDVYREMTVQYNSAITAHMPDIAPENLLSHSYTAPGEADEEGYIAYNREERYGGEGALIEVVLDRTLYLQKANLTENQLDELDYWYNTDPEAGPVAQVAAQTTWTLTVQTEEVLASTDADIAAAVQAVRAQNAGLSEDDTAAEAIRTLGRNAAEKSYRSYNSSFLWIKNIWVPDTSYRHPIEYDDVLESSGLSEEAFNEVSYNLSAERSQANGYYILIIISIGSMFLSQFISARSQKAQSELQTADGSGKRTQRTMMIVMPIVFGVFSFFYSAGFSIYMIVSSLYSILSTLIINLIVDRKFQKVQEQEIQDKYNQRIPQAARKANDVRKGGKTK</sequence>
<reference evidence="12" key="2">
    <citation type="submission" date="2021-04" db="EMBL/GenBank/DDBJ databases">
        <authorList>
            <person name="Gilroy R."/>
        </authorList>
    </citation>
    <scope>NUCLEOTIDE SEQUENCE</scope>
    <source>
        <strain evidence="12">26628</strain>
    </source>
</reference>
<name>A0A9D2ARH6_9FIRM</name>